<evidence type="ECO:0000313" key="3">
    <source>
        <dbReference type="Proteomes" id="UP000625804"/>
    </source>
</evidence>
<dbReference type="AlphaFoldDB" id="A0A8J8GDQ4"/>
<dbReference type="Proteomes" id="UP000625804">
    <property type="component" value="Unassembled WGS sequence"/>
</dbReference>
<feature type="compositionally biased region" description="Basic and acidic residues" evidence="1">
    <location>
        <begin position="47"/>
        <end position="59"/>
    </location>
</feature>
<feature type="region of interest" description="Disordered" evidence="1">
    <location>
        <begin position="46"/>
        <end position="68"/>
    </location>
</feature>
<proteinExistence type="predicted"/>
<comment type="caution">
    <text evidence="2">The sequence shown here is derived from an EMBL/GenBank/DDBJ whole genome shotgun (WGS) entry which is preliminary data.</text>
</comment>
<reference evidence="2" key="1">
    <citation type="submission" date="2020-06" db="EMBL/GenBank/DDBJ databases">
        <title>A novel thermopfilic bacterium from Erzurum, Turkey.</title>
        <authorList>
            <person name="Adiguzel A."/>
            <person name="Ay H."/>
            <person name="Baltaci M.O."/>
        </authorList>
    </citation>
    <scope>NUCLEOTIDE SEQUENCE</scope>
    <source>
        <strain evidence="2">P2</strain>
    </source>
</reference>
<evidence type="ECO:0000313" key="2">
    <source>
        <dbReference type="EMBL" id="NSL51979.1"/>
    </source>
</evidence>
<evidence type="ECO:0000256" key="1">
    <source>
        <dbReference type="SAM" id="MobiDB-lite"/>
    </source>
</evidence>
<protein>
    <submittedName>
        <fullName evidence="2">Uncharacterized protein</fullName>
    </submittedName>
</protein>
<dbReference type="EMBL" id="JABTTE010000011">
    <property type="protein sequence ID" value="NSL51979.1"/>
    <property type="molecule type" value="Genomic_DNA"/>
</dbReference>
<gene>
    <name evidence="2" type="ORF">HR057_09470</name>
</gene>
<organism evidence="2 3">
    <name type="scientific">Calidifontibacillus erzurumensis</name>
    <dbReference type="NCBI Taxonomy" id="2741433"/>
    <lineage>
        <taxon>Bacteria</taxon>
        <taxon>Bacillati</taxon>
        <taxon>Bacillota</taxon>
        <taxon>Bacilli</taxon>
        <taxon>Bacillales</taxon>
        <taxon>Bacillaceae</taxon>
        <taxon>Calidifontibacillus/Schinkia group</taxon>
        <taxon>Calidifontibacillus</taxon>
    </lineage>
</organism>
<dbReference type="RefSeq" id="WP_173731182.1">
    <property type="nucleotide sequence ID" value="NZ_JABTTE010000011.1"/>
</dbReference>
<sequence>MEHNDREQEIQALLAKDSKYEGRDRYFMDVDRMINEGMAGGTVITRGVEKPIDDDRNMLEEEPPLELT</sequence>
<name>A0A8J8GDQ4_9BACI</name>
<accession>A0A8J8GDQ4</accession>
<keyword evidence="3" id="KW-1185">Reference proteome</keyword>